<comment type="caution">
    <text evidence="5">The sequence shown here is derived from an EMBL/GenBank/DDBJ whole genome shotgun (WGS) entry which is preliminary data.</text>
</comment>
<sequence>MSKDKIPHEIKKIIMKKEETVSQNSEYFLQDENLIKEEIYKNIPEKYRKMIQSHDYYEFKEKDFEYKEILHGNNNLMLYKAKLNSVDLMGLEIVIKEFTKVNKEFANKLKTFIKITYHQNIIRFYGFLSDKPKCLVFEYANQGDLRGYLSKKFAGLTWDKKIKLCKDISLGLLFLHEDSIVHKDLWDKNILITEGVAKICDFGFTKIEDSVRKNKYKYKFNLEFLIKIMAKRYLQDILSNEIIVIVIKNTRAEWLIYNFGGILLCYFVQKLMLHVGSYNVKLLREKVKHNVSLLSTVNNIIHKIKKPWASDLDIEIFGFLLKHVNEIYDGELYLKVNDMELFHFLSYGLEVINMAQIKIQDNVNELEKLIIKKKFIPFPLKPYHVNVSDEEYLAKDRYENNCQLNVITRSILIHKDLGLLLLLFPPAFSPQTIEQTIEPKTEQMLDSDLNVEQSLKVQNYIYSLLPKDKETEFVNESCEAINKQHEINIDRNSLAPFIYFGSKSISFTSSFDPFFKQRKNILVSSINNNVENLFQISQKEIFLLINKYNLKDNSGTMVNVSELLNDWIENVTGKFMWGKKIISKYHVEVFDKGFKLQKLNIIQALNQTFQDMYRVQINIKKIQDLFKEMMRELISNSNEKCFIKDIIDKNLSLNHLLETIYDDLIVTISSGLNIVKLIIMSVIWYLFDEKNTKWRLAIFNEITSLMGGGFDYGKLSKSENLNLFILEVLRYESSFSALNNYIVNEFDLNIKDKKYKFKKGTYIMPDINSIHHSYFSWSDDKSLNEFNPTRFLNKKVDSYSFVSFGKGLRHCSGKKNKFSNG</sequence>
<dbReference type="Pfam" id="PF00067">
    <property type="entry name" value="p450"/>
    <property type="match status" value="1"/>
</dbReference>
<keyword evidence="3" id="KW-0812">Transmembrane</keyword>
<evidence type="ECO:0000313" key="6">
    <source>
        <dbReference type="Proteomes" id="UP000789901"/>
    </source>
</evidence>
<evidence type="ECO:0000256" key="3">
    <source>
        <dbReference type="SAM" id="Phobius"/>
    </source>
</evidence>
<keyword evidence="3" id="KW-0472">Membrane</keyword>
<feature type="transmembrane region" description="Helical" evidence="3">
    <location>
        <begin position="664"/>
        <end position="687"/>
    </location>
</feature>
<dbReference type="SUPFAM" id="SSF56112">
    <property type="entry name" value="Protein kinase-like (PK-like)"/>
    <property type="match status" value="1"/>
</dbReference>
<dbReference type="EMBL" id="CAJVQB010011663">
    <property type="protein sequence ID" value="CAG8749508.1"/>
    <property type="molecule type" value="Genomic_DNA"/>
</dbReference>
<keyword evidence="2" id="KW-0067">ATP-binding</keyword>
<dbReference type="SUPFAM" id="SSF48264">
    <property type="entry name" value="Cytochrome P450"/>
    <property type="match status" value="1"/>
</dbReference>
<dbReference type="Gene3D" id="1.10.630.10">
    <property type="entry name" value="Cytochrome P450"/>
    <property type="match status" value="1"/>
</dbReference>
<gene>
    <name evidence="5" type="ORF">GMARGA_LOCUS16222</name>
</gene>
<dbReference type="InterPro" id="IPR001128">
    <property type="entry name" value="Cyt_P450"/>
</dbReference>
<evidence type="ECO:0000256" key="1">
    <source>
        <dbReference type="ARBA" id="ARBA00022741"/>
    </source>
</evidence>
<dbReference type="PROSITE" id="PS50011">
    <property type="entry name" value="PROTEIN_KINASE_DOM"/>
    <property type="match status" value="1"/>
</dbReference>
<dbReference type="Gene3D" id="1.10.510.10">
    <property type="entry name" value="Transferase(Phosphotransferase) domain 1"/>
    <property type="match status" value="1"/>
</dbReference>
<keyword evidence="3" id="KW-1133">Transmembrane helix</keyword>
<dbReference type="Proteomes" id="UP000789901">
    <property type="component" value="Unassembled WGS sequence"/>
</dbReference>
<protein>
    <submittedName>
        <fullName evidence="5">24947_t:CDS:1</fullName>
    </submittedName>
</protein>
<dbReference type="InterPro" id="IPR000719">
    <property type="entry name" value="Prot_kinase_dom"/>
</dbReference>
<proteinExistence type="predicted"/>
<name>A0ABN7VA35_GIGMA</name>
<evidence type="ECO:0000313" key="5">
    <source>
        <dbReference type="EMBL" id="CAG8749508.1"/>
    </source>
</evidence>
<dbReference type="InterPro" id="IPR036396">
    <property type="entry name" value="Cyt_P450_sf"/>
</dbReference>
<keyword evidence="6" id="KW-1185">Reference proteome</keyword>
<reference evidence="5 6" key="1">
    <citation type="submission" date="2021-06" db="EMBL/GenBank/DDBJ databases">
        <authorList>
            <person name="Kallberg Y."/>
            <person name="Tangrot J."/>
            <person name="Rosling A."/>
        </authorList>
    </citation>
    <scope>NUCLEOTIDE SEQUENCE [LARGE SCALE GENOMIC DNA]</scope>
    <source>
        <strain evidence="5 6">120-4 pot B 10/14</strain>
    </source>
</reference>
<feature type="domain" description="Protein kinase" evidence="4">
    <location>
        <begin position="64"/>
        <end position="370"/>
    </location>
</feature>
<organism evidence="5 6">
    <name type="scientific">Gigaspora margarita</name>
    <dbReference type="NCBI Taxonomy" id="4874"/>
    <lineage>
        <taxon>Eukaryota</taxon>
        <taxon>Fungi</taxon>
        <taxon>Fungi incertae sedis</taxon>
        <taxon>Mucoromycota</taxon>
        <taxon>Glomeromycotina</taxon>
        <taxon>Glomeromycetes</taxon>
        <taxon>Diversisporales</taxon>
        <taxon>Gigasporaceae</taxon>
        <taxon>Gigaspora</taxon>
    </lineage>
</organism>
<dbReference type="PANTHER" id="PTHR27001:SF931">
    <property type="entry name" value="OS11G0664100 PROTEIN"/>
    <property type="match status" value="1"/>
</dbReference>
<dbReference type="InterPro" id="IPR001245">
    <property type="entry name" value="Ser-Thr/Tyr_kinase_cat_dom"/>
</dbReference>
<evidence type="ECO:0000256" key="2">
    <source>
        <dbReference type="ARBA" id="ARBA00022840"/>
    </source>
</evidence>
<accession>A0ABN7VA35</accession>
<dbReference type="Pfam" id="PF07714">
    <property type="entry name" value="PK_Tyr_Ser-Thr"/>
    <property type="match status" value="1"/>
</dbReference>
<dbReference type="PANTHER" id="PTHR27001">
    <property type="entry name" value="OS01G0253100 PROTEIN"/>
    <property type="match status" value="1"/>
</dbReference>
<dbReference type="InterPro" id="IPR011009">
    <property type="entry name" value="Kinase-like_dom_sf"/>
</dbReference>
<evidence type="ECO:0000259" key="4">
    <source>
        <dbReference type="PROSITE" id="PS50011"/>
    </source>
</evidence>
<keyword evidence="1" id="KW-0547">Nucleotide-binding</keyword>